<dbReference type="GO" id="GO:0009251">
    <property type="term" value="P:glucan catabolic process"/>
    <property type="evidence" value="ECO:0007669"/>
    <property type="project" value="TreeGrafter"/>
</dbReference>
<dbReference type="InParanoid" id="H0ECE4"/>
<accession>H0ECE4</accession>
<dbReference type="Pfam" id="PF00150">
    <property type="entry name" value="Cellulase"/>
    <property type="match status" value="1"/>
</dbReference>
<gene>
    <name evidence="9" type="ORF">M7I_0080</name>
</gene>
<feature type="domain" description="Glycoside hydrolase family 5" evidence="8">
    <location>
        <begin position="47"/>
        <end position="327"/>
    </location>
</feature>
<keyword evidence="5 6" id="KW-0326">Glycosidase</keyword>
<reference evidence="9 10" key="1">
    <citation type="journal article" date="2012" name="Eukaryot. Cell">
        <title>Genome sequence of the fungus Glarea lozoyensis: the first genome sequence of a species from the Helotiaceae family.</title>
        <authorList>
            <person name="Youssar L."/>
            <person name="Gruening B.A."/>
            <person name="Erxleben A."/>
            <person name="Guenther S."/>
            <person name="Huettel W."/>
        </authorList>
    </citation>
    <scope>NUCLEOTIDE SEQUENCE [LARGE SCALE GENOMIC DNA]</scope>
    <source>
        <strain evidence="10">ATCC 74030 / MF5533</strain>
    </source>
</reference>
<dbReference type="OrthoDB" id="5823761at2759"/>
<dbReference type="SUPFAM" id="SSF51445">
    <property type="entry name" value="(Trans)glycosidases"/>
    <property type="match status" value="1"/>
</dbReference>
<protein>
    <recommendedName>
        <fullName evidence="3">cellulase</fullName>
        <ecNumber evidence="3">3.2.1.4</ecNumber>
    </recommendedName>
</protein>
<dbReference type="EC" id="3.2.1.4" evidence="3"/>
<sequence>MLFSNTLAAAALLAVKASATIFYAGVAESGGEFGVYILGATAQQGYGLPGVFGQDYSFIDKKGIDVYVDKNKVNLFRVAFLLERMCPLSYGLGSKFNETHFNYYADAVNYITKTKGAYCILDPHSYMRYNNPSQQPMTGSIIGDTKDVTAATTAQFGAFWKELAKRFAGNEKVIFSIMNEPHDMETNLVLANNQAAIDAIRSTGAKQLIIAPGNSWSGGHAWTQSYTGYSPSSADAMVHLKDPLNNTALDIHEYLDVDYSGGHSLCASPAPENLKDLTAWLKANKLKAMITEFGASNGTQCESYLTGMLQYMADNEEYIGWTAWAAGPFWGTYSPCCTDSQQWGSLEPGSKAGDGSPGMYETVWLKTIQKFVPKKLVWKGTSSVKGGPLSKRP</sequence>
<evidence type="ECO:0000256" key="2">
    <source>
        <dbReference type="ARBA" id="ARBA00005641"/>
    </source>
</evidence>
<dbReference type="InterPro" id="IPR017853">
    <property type="entry name" value="GH"/>
</dbReference>
<evidence type="ECO:0000313" key="9">
    <source>
        <dbReference type="EMBL" id="EHL03797.1"/>
    </source>
</evidence>
<dbReference type="GO" id="GO:0008810">
    <property type="term" value="F:cellulase activity"/>
    <property type="evidence" value="ECO:0007669"/>
    <property type="project" value="UniProtKB-EC"/>
</dbReference>
<dbReference type="Proteomes" id="UP000005446">
    <property type="component" value="Unassembled WGS sequence"/>
</dbReference>
<feature type="chain" id="PRO_5003532312" description="cellulase" evidence="7">
    <location>
        <begin position="20"/>
        <end position="393"/>
    </location>
</feature>
<evidence type="ECO:0000256" key="3">
    <source>
        <dbReference type="ARBA" id="ARBA00012601"/>
    </source>
</evidence>
<comment type="similarity">
    <text evidence="2 6">Belongs to the glycosyl hydrolase 5 (cellulase A) family.</text>
</comment>
<organism evidence="9 10">
    <name type="scientific">Glarea lozoyensis (strain ATCC 74030 / MF5533)</name>
    <dbReference type="NCBI Taxonomy" id="1104152"/>
    <lineage>
        <taxon>Eukaryota</taxon>
        <taxon>Fungi</taxon>
        <taxon>Dikarya</taxon>
        <taxon>Ascomycota</taxon>
        <taxon>Pezizomycotina</taxon>
        <taxon>Leotiomycetes</taxon>
        <taxon>Helotiales</taxon>
        <taxon>Helotiaceae</taxon>
        <taxon>Glarea</taxon>
    </lineage>
</organism>
<evidence type="ECO:0000256" key="6">
    <source>
        <dbReference type="RuleBase" id="RU361153"/>
    </source>
</evidence>
<evidence type="ECO:0000256" key="1">
    <source>
        <dbReference type="ARBA" id="ARBA00000966"/>
    </source>
</evidence>
<name>H0ECE4_GLAL7</name>
<proteinExistence type="inferred from homology"/>
<dbReference type="PANTHER" id="PTHR34142:SF1">
    <property type="entry name" value="GLYCOSIDE HYDROLASE FAMILY 5 DOMAIN-CONTAINING PROTEIN"/>
    <property type="match status" value="1"/>
</dbReference>
<dbReference type="InterPro" id="IPR001547">
    <property type="entry name" value="Glyco_hydro_5"/>
</dbReference>
<dbReference type="PANTHER" id="PTHR34142">
    <property type="entry name" value="ENDO-BETA-1,4-GLUCANASE A"/>
    <property type="match status" value="1"/>
</dbReference>
<dbReference type="Gene3D" id="3.20.20.80">
    <property type="entry name" value="Glycosidases"/>
    <property type="match status" value="1"/>
</dbReference>
<evidence type="ECO:0000259" key="8">
    <source>
        <dbReference type="Pfam" id="PF00150"/>
    </source>
</evidence>
<comment type="catalytic activity">
    <reaction evidence="1">
        <text>Endohydrolysis of (1-&gt;4)-beta-D-glucosidic linkages in cellulose, lichenin and cereal beta-D-glucans.</text>
        <dbReference type="EC" id="3.2.1.4"/>
    </reaction>
</comment>
<comment type="caution">
    <text evidence="9">The sequence shown here is derived from an EMBL/GenBank/DDBJ whole genome shotgun (WGS) entry which is preliminary data.</text>
</comment>
<evidence type="ECO:0000256" key="7">
    <source>
        <dbReference type="SAM" id="SignalP"/>
    </source>
</evidence>
<dbReference type="HOGENOM" id="CLU_029718_2_0_1"/>
<keyword evidence="4 6" id="KW-0378">Hydrolase</keyword>
<evidence type="ECO:0000256" key="5">
    <source>
        <dbReference type="ARBA" id="ARBA00023295"/>
    </source>
</evidence>
<keyword evidence="7" id="KW-0732">Signal</keyword>
<evidence type="ECO:0000256" key="4">
    <source>
        <dbReference type="ARBA" id="ARBA00022801"/>
    </source>
</evidence>
<dbReference type="AlphaFoldDB" id="H0ECE4"/>
<dbReference type="EMBL" id="AGUE01000002">
    <property type="protein sequence ID" value="EHL03797.1"/>
    <property type="molecule type" value="Genomic_DNA"/>
</dbReference>
<evidence type="ECO:0000313" key="10">
    <source>
        <dbReference type="Proteomes" id="UP000005446"/>
    </source>
</evidence>
<keyword evidence="10" id="KW-1185">Reference proteome</keyword>
<feature type="signal peptide" evidence="7">
    <location>
        <begin position="1"/>
        <end position="19"/>
    </location>
</feature>